<organism evidence="2 3">
    <name type="scientific">Azotobacter vinelandii (strain DJ / ATCC BAA-1303)</name>
    <dbReference type="NCBI Taxonomy" id="322710"/>
    <lineage>
        <taxon>Bacteria</taxon>
        <taxon>Pseudomonadati</taxon>
        <taxon>Pseudomonadota</taxon>
        <taxon>Gammaproteobacteria</taxon>
        <taxon>Pseudomonadales</taxon>
        <taxon>Pseudomonadaceae</taxon>
        <taxon>Azotobacter</taxon>
    </lineage>
</organism>
<proteinExistence type="predicted"/>
<name>C1DSK3_AZOVD</name>
<dbReference type="STRING" id="322710.Avin_17450"/>
<dbReference type="EMBL" id="CP001157">
    <property type="protein sequence ID" value="ACO77958.1"/>
    <property type="molecule type" value="Genomic_DNA"/>
</dbReference>
<feature type="region of interest" description="Disordered" evidence="1">
    <location>
        <begin position="28"/>
        <end position="57"/>
    </location>
</feature>
<dbReference type="HOGENOM" id="CLU_2986638_0_0_6"/>
<dbReference type="EnsemblBacteria" id="ACO77958">
    <property type="protein sequence ID" value="ACO77958"/>
    <property type="gene ID" value="Avin_17450"/>
</dbReference>
<protein>
    <submittedName>
        <fullName evidence="2">Uncharacterized protein</fullName>
    </submittedName>
</protein>
<evidence type="ECO:0000313" key="2">
    <source>
        <dbReference type="EMBL" id="ACO77958.1"/>
    </source>
</evidence>
<evidence type="ECO:0000256" key="1">
    <source>
        <dbReference type="SAM" id="MobiDB-lite"/>
    </source>
</evidence>
<dbReference type="KEGG" id="avn:Avin_17450"/>
<gene>
    <name evidence="2" type="ordered locus">Avin_17450</name>
</gene>
<accession>C1DSK3</accession>
<sequence length="57" mass="5867">MIDPPSSGGSASVSAVRASLLARLRFRSDRGAAPPLPNAGQCGTPDRPAAPRLRRSP</sequence>
<dbReference type="Proteomes" id="UP000002424">
    <property type="component" value="Chromosome"/>
</dbReference>
<reference evidence="2 3" key="1">
    <citation type="journal article" date="2009" name="J. Bacteriol.">
        <title>Genome sequence of Azotobacter vinelandii, an obligate aerobe specialized to support diverse anaerobic metabolic processes.</title>
        <authorList>
            <person name="Setubal J.C."/>
            <person name="dos Santos P."/>
            <person name="Goldman B.S."/>
            <person name="Ertesvag H."/>
            <person name="Espin G."/>
            <person name="Rubio L.M."/>
            <person name="Valla S."/>
            <person name="Almeida N.F."/>
            <person name="Balasubramanian D."/>
            <person name="Cromes L."/>
            <person name="Curatti L."/>
            <person name="Du Z."/>
            <person name="Godsy E."/>
            <person name="Goodner B."/>
            <person name="Hellner-Burris K."/>
            <person name="Hernandez J.A."/>
            <person name="Houmiel K."/>
            <person name="Imperial J."/>
            <person name="Kennedy C."/>
            <person name="Larson T.J."/>
            <person name="Latreille P."/>
            <person name="Ligon L.S."/>
            <person name="Lu J."/>
            <person name="Maerk M."/>
            <person name="Miller N.M."/>
            <person name="Norton S."/>
            <person name="O'Carroll I.P."/>
            <person name="Paulsen I."/>
            <person name="Raulfs E.C."/>
            <person name="Roemer R."/>
            <person name="Rosser J."/>
            <person name="Segura D."/>
            <person name="Slater S."/>
            <person name="Stricklin S.L."/>
            <person name="Studholme D.J."/>
            <person name="Sun J."/>
            <person name="Viana C.J."/>
            <person name="Wallin E."/>
            <person name="Wang B."/>
            <person name="Wheeler C."/>
            <person name="Zhu H."/>
            <person name="Dean D.R."/>
            <person name="Dixon R."/>
            <person name="Wood D."/>
        </authorList>
    </citation>
    <scope>NUCLEOTIDE SEQUENCE [LARGE SCALE GENOMIC DNA]</scope>
    <source>
        <strain evidence="3">DJ / ATCC BAA-1303</strain>
    </source>
</reference>
<keyword evidence="3" id="KW-1185">Reference proteome</keyword>
<dbReference type="AlphaFoldDB" id="C1DSK3"/>
<evidence type="ECO:0000313" key="3">
    <source>
        <dbReference type="Proteomes" id="UP000002424"/>
    </source>
</evidence>